<dbReference type="CDD" id="cd19481">
    <property type="entry name" value="RecA-like_protease"/>
    <property type="match status" value="1"/>
</dbReference>
<dbReference type="InterPro" id="IPR003959">
    <property type="entry name" value="ATPase_AAA_core"/>
</dbReference>
<dbReference type="FunFam" id="3.40.50.300:FF:002838">
    <property type="entry name" value="Uncharacterized ATPase YjoB"/>
    <property type="match status" value="1"/>
</dbReference>
<proteinExistence type="predicted"/>
<dbReference type="EMBL" id="MU006249">
    <property type="protein sequence ID" value="KAF2818762.1"/>
    <property type="molecule type" value="Genomic_DNA"/>
</dbReference>
<feature type="compositionally biased region" description="Basic and acidic residues" evidence="1">
    <location>
        <begin position="10"/>
        <end position="21"/>
    </location>
</feature>
<dbReference type="PANTHER" id="PTHR23077">
    <property type="entry name" value="AAA-FAMILY ATPASE"/>
    <property type="match status" value="1"/>
</dbReference>
<dbReference type="OrthoDB" id="2115716at2759"/>
<organism evidence="3 4">
    <name type="scientific">Ophiobolus disseminans</name>
    <dbReference type="NCBI Taxonomy" id="1469910"/>
    <lineage>
        <taxon>Eukaryota</taxon>
        <taxon>Fungi</taxon>
        <taxon>Dikarya</taxon>
        <taxon>Ascomycota</taxon>
        <taxon>Pezizomycotina</taxon>
        <taxon>Dothideomycetes</taxon>
        <taxon>Pleosporomycetidae</taxon>
        <taxon>Pleosporales</taxon>
        <taxon>Pleosporineae</taxon>
        <taxon>Phaeosphaeriaceae</taxon>
        <taxon>Ophiobolus</taxon>
    </lineage>
</organism>
<dbReference type="InterPro" id="IPR003593">
    <property type="entry name" value="AAA+_ATPase"/>
</dbReference>
<accession>A0A6A6ZCD0</accession>
<sequence length="524" mass="60228">MTGNSFQVHSSEDQTSREYFHHSSAQRVNTDIVLVEAIRKQYPHLELVVVPQNFTNLLAYASAGYAKATPLEDSVRDPVYGVSLKQRSYIPPNRRLDSRPGVFVEQIIFGKFMYKWKDQEVILYIANGRDGVSSYPDLTNQYILTTNEHKVDELLKLASTWNQQLHNEVWVFDQGYWQKSAELYNSVQKSDWDSVILDEDMKKALISDVENFFDGQKTYTDLKVPWKRGVIYYGPPGNGKTISIKAMMHMLYKRGAEKDDDRLTVPTLYVRTLASYGGPEYSLRQIFSKARQEAPCYLVFEDLDSIVSDNVRSYFLNEVDGLTSNDGILMVGSTNHLDRLDPGIAKRPSRFDRKYFFSNPDFDQRVQYAQFWQGKLSDNKNIDFPDVLCAKIAEITDKFSFAYMQEAFVATLLAIAVRGGKNPDTFALDAQRFAGPEDPMTNVDKQARRDRMHRDDADDLDKLELWVEMQKQVKILKDEMEEKDMKAVELPIRPRAGVGSLNRYRDELDVLLHGGQAEHSGTRF</sequence>
<dbReference type="InterPro" id="IPR027417">
    <property type="entry name" value="P-loop_NTPase"/>
</dbReference>
<dbReference type="GO" id="GO:0005524">
    <property type="term" value="F:ATP binding"/>
    <property type="evidence" value="ECO:0007669"/>
    <property type="project" value="InterPro"/>
</dbReference>
<evidence type="ECO:0000313" key="4">
    <source>
        <dbReference type="Proteomes" id="UP000799424"/>
    </source>
</evidence>
<name>A0A6A6ZCD0_9PLEO</name>
<evidence type="ECO:0000259" key="2">
    <source>
        <dbReference type="SMART" id="SM00382"/>
    </source>
</evidence>
<feature type="region of interest" description="Disordered" evidence="1">
    <location>
        <begin position="1"/>
        <end position="21"/>
    </location>
</feature>
<dbReference type="GO" id="GO:0042254">
    <property type="term" value="P:ribosome biogenesis"/>
    <property type="evidence" value="ECO:0007669"/>
    <property type="project" value="TreeGrafter"/>
</dbReference>
<dbReference type="Gene3D" id="3.40.50.300">
    <property type="entry name" value="P-loop containing nucleotide triphosphate hydrolases"/>
    <property type="match status" value="1"/>
</dbReference>
<reference evidence="3" key="1">
    <citation type="journal article" date="2020" name="Stud. Mycol.">
        <title>101 Dothideomycetes genomes: a test case for predicting lifestyles and emergence of pathogens.</title>
        <authorList>
            <person name="Haridas S."/>
            <person name="Albert R."/>
            <person name="Binder M."/>
            <person name="Bloem J."/>
            <person name="Labutti K."/>
            <person name="Salamov A."/>
            <person name="Andreopoulos B."/>
            <person name="Baker S."/>
            <person name="Barry K."/>
            <person name="Bills G."/>
            <person name="Bluhm B."/>
            <person name="Cannon C."/>
            <person name="Castanera R."/>
            <person name="Culley D."/>
            <person name="Daum C."/>
            <person name="Ezra D."/>
            <person name="Gonzalez J."/>
            <person name="Henrissat B."/>
            <person name="Kuo A."/>
            <person name="Liang C."/>
            <person name="Lipzen A."/>
            <person name="Lutzoni F."/>
            <person name="Magnuson J."/>
            <person name="Mondo S."/>
            <person name="Nolan M."/>
            <person name="Ohm R."/>
            <person name="Pangilinan J."/>
            <person name="Park H.-J."/>
            <person name="Ramirez L."/>
            <person name="Alfaro M."/>
            <person name="Sun H."/>
            <person name="Tritt A."/>
            <person name="Yoshinaga Y."/>
            <person name="Zwiers L.-H."/>
            <person name="Turgeon B."/>
            <person name="Goodwin S."/>
            <person name="Spatafora J."/>
            <person name="Crous P."/>
            <person name="Grigoriev I."/>
        </authorList>
    </citation>
    <scope>NUCLEOTIDE SEQUENCE</scope>
    <source>
        <strain evidence="3">CBS 113818</strain>
    </source>
</reference>
<evidence type="ECO:0000313" key="3">
    <source>
        <dbReference type="EMBL" id="KAF2818762.1"/>
    </source>
</evidence>
<dbReference type="PANTHER" id="PTHR23077:SF132">
    <property type="entry name" value="ATP-DEPENDENT ZN PROTEASE"/>
    <property type="match status" value="1"/>
</dbReference>
<dbReference type="GO" id="GO:0016887">
    <property type="term" value="F:ATP hydrolysis activity"/>
    <property type="evidence" value="ECO:0007669"/>
    <property type="project" value="InterPro"/>
</dbReference>
<dbReference type="GO" id="GO:1990275">
    <property type="term" value="F:preribosome binding"/>
    <property type="evidence" value="ECO:0007669"/>
    <property type="project" value="TreeGrafter"/>
</dbReference>
<dbReference type="SMART" id="SM00382">
    <property type="entry name" value="AAA"/>
    <property type="match status" value="1"/>
</dbReference>
<keyword evidence="3" id="KW-0378">Hydrolase</keyword>
<gene>
    <name evidence="3" type="ORF">CC86DRAFT_153635</name>
</gene>
<dbReference type="AlphaFoldDB" id="A0A6A6ZCD0"/>
<feature type="domain" description="AAA+ ATPase" evidence="2">
    <location>
        <begin position="227"/>
        <end position="361"/>
    </location>
</feature>
<dbReference type="SUPFAM" id="SSF52540">
    <property type="entry name" value="P-loop containing nucleoside triphosphate hydrolases"/>
    <property type="match status" value="1"/>
</dbReference>
<dbReference type="GO" id="GO:0003723">
    <property type="term" value="F:RNA binding"/>
    <property type="evidence" value="ECO:0007669"/>
    <property type="project" value="TreeGrafter"/>
</dbReference>
<dbReference type="GO" id="GO:0005634">
    <property type="term" value="C:nucleus"/>
    <property type="evidence" value="ECO:0007669"/>
    <property type="project" value="TreeGrafter"/>
</dbReference>
<dbReference type="Proteomes" id="UP000799424">
    <property type="component" value="Unassembled WGS sequence"/>
</dbReference>
<dbReference type="InterPro" id="IPR050168">
    <property type="entry name" value="AAA_ATPase_domain"/>
</dbReference>
<protein>
    <submittedName>
        <fullName evidence="3">P-loop containing nucleoside triphosphate hydrolase protein</fullName>
    </submittedName>
</protein>
<keyword evidence="4" id="KW-1185">Reference proteome</keyword>
<dbReference type="Pfam" id="PF00004">
    <property type="entry name" value="AAA"/>
    <property type="match status" value="1"/>
</dbReference>
<evidence type="ECO:0000256" key="1">
    <source>
        <dbReference type="SAM" id="MobiDB-lite"/>
    </source>
</evidence>